<evidence type="ECO:0000313" key="1">
    <source>
        <dbReference type="EMBL" id="GAG21844.1"/>
    </source>
</evidence>
<gene>
    <name evidence="1" type="ORF">S01H1_58725</name>
</gene>
<feature type="non-terminal residue" evidence="1">
    <location>
        <position position="255"/>
    </location>
</feature>
<proteinExistence type="predicted"/>
<sequence>NTITTDDFGTSMNTFLDSCVVDSEDFCYIPMQAFSNTLGTMTFDDIRINYTHNPNPILLNITLVQSYLDNSENFTTIPINIKSDGVGNITVDDLKYDYAGGNSSVIVRAHKNDYSVNVTNNITYYYSGWNGVFPDKVSFIEFIPDTSTSKNVTPWKQTSSTPIINFTSTAYGGKTLDFSVLMNDSESCINTTITDANNKTAGSLLVLNTFVNLTTSKSYLTTFGMWGWDDYACSTSASWDLFDPWYYLRACCQNC</sequence>
<reference evidence="1" key="1">
    <citation type="journal article" date="2014" name="Front. Microbiol.">
        <title>High frequency of phylogenetically diverse reductive dehalogenase-homologous genes in deep subseafloor sedimentary metagenomes.</title>
        <authorList>
            <person name="Kawai M."/>
            <person name="Futagami T."/>
            <person name="Toyoda A."/>
            <person name="Takaki Y."/>
            <person name="Nishi S."/>
            <person name="Hori S."/>
            <person name="Arai W."/>
            <person name="Tsubouchi T."/>
            <person name="Morono Y."/>
            <person name="Uchiyama I."/>
            <person name="Ito T."/>
            <person name="Fujiyama A."/>
            <person name="Inagaki F."/>
            <person name="Takami H."/>
        </authorList>
    </citation>
    <scope>NUCLEOTIDE SEQUENCE</scope>
    <source>
        <strain evidence="1">Expedition CK06-06</strain>
    </source>
</reference>
<accession>X0VTU4</accession>
<name>X0VTU4_9ZZZZ</name>
<protein>
    <submittedName>
        <fullName evidence="1">Uncharacterized protein</fullName>
    </submittedName>
</protein>
<dbReference type="AlphaFoldDB" id="X0VTU4"/>
<dbReference type="EMBL" id="BARS01038370">
    <property type="protein sequence ID" value="GAG21844.1"/>
    <property type="molecule type" value="Genomic_DNA"/>
</dbReference>
<comment type="caution">
    <text evidence="1">The sequence shown here is derived from an EMBL/GenBank/DDBJ whole genome shotgun (WGS) entry which is preliminary data.</text>
</comment>
<organism evidence="1">
    <name type="scientific">marine sediment metagenome</name>
    <dbReference type="NCBI Taxonomy" id="412755"/>
    <lineage>
        <taxon>unclassified sequences</taxon>
        <taxon>metagenomes</taxon>
        <taxon>ecological metagenomes</taxon>
    </lineage>
</organism>
<feature type="non-terminal residue" evidence="1">
    <location>
        <position position="1"/>
    </location>
</feature>